<feature type="domain" description="NAD-glutamate dehydrogenase ACT2" evidence="4">
    <location>
        <begin position="444"/>
        <end position="537"/>
    </location>
</feature>
<dbReference type="RefSeq" id="WP_310914146.1">
    <property type="nucleotide sequence ID" value="NZ_JAVLVT010000014.1"/>
</dbReference>
<keyword evidence="7" id="KW-1185">Reference proteome</keyword>
<dbReference type="InterPro" id="IPR028971">
    <property type="entry name" value="NAD-GDH_cat"/>
</dbReference>
<evidence type="ECO:0000259" key="3">
    <source>
        <dbReference type="Pfam" id="PF21075"/>
    </source>
</evidence>
<dbReference type="InterPro" id="IPR036291">
    <property type="entry name" value="NAD(P)-bd_dom_sf"/>
</dbReference>
<dbReference type="GO" id="GO:0004352">
    <property type="term" value="F:glutamate dehydrogenase (NAD+) activity"/>
    <property type="evidence" value="ECO:0007669"/>
    <property type="project" value="UniProtKB-EC"/>
</dbReference>
<dbReference type="InterPro" id="IPR046346">
    <property type="entry name" value="Aminoacid_DH-like_N_sf"/>
</dbReference>
<evidence type="ECO:0000259" key="2">
    <source>
        <dbReference type="Pfam" id="PF21074"/>
    </source>
</evidence>
<dbReference type="InterPro" id="IPR049064">
    <property type="entry name" value="NAD_Glu_DH_ACT3"/>
</dbReference>
<dbReference type="Pfam" id="PF05088">
    <property type="entry name" value="Bac_GDH_CD"/>
    <property type="match status" value="1"/>
</dbReference>
<dbReference type="Pfam" id="PF21073">
    <property type="entry name" value="GDH_HM1"/>
    <property type="match status" value="1"/>
</dbReference>
<dbReference type="PANTHER" id="PTHR43403">
    <property type="entry name" value="NAD-SPECIFIC GLUTAMATE DEHYDROGENASE"/>
    <property type="match status" value="1"/>
</dbReference>
<dbReference type="InterPro" id="IPR007780">
    <property type="entry name" value="NAD_Glu_DH_bac"/>
</dbReference>
<dbReference type="Pfam" id="PF21074">
    <property type="entry name" value="GDH_C"/>
    <property type="match status" value="1"/>
</dbReference>
<feature type="domain" description="NAD-glutamate dehydrogenase catalytic" evidence="1">
    <location>
        <begin position="765"/>
        <end position="1263"/>
    </location>
</feature>
<dbReference type="Pfam" id="PF21076">
    <property type="entry name" value="GDH_ACT2"/>
    <property type="match status" value="1"/>
</dbReference>
<dbReference type="Pfam" id="PF21075">
    <property type="entry name" value="GDH_ACT1"/>
    <property type="match status" value="1"/>
</dbReference>
<evidence type="ECO:0000313" key="6">
    <source>
        <dbReference type="EMBL" id="MDS1272558.1"/>
    </source>
</evidence>
<dbReference type="InterPro" id="IPR024727">
    <property type="entry name" value="NAD_Glu_DH_N_ACT1"/>
</dbReference>
<dbReference type="Pfam" id="PF21078">
    <property type="entry name" value="GDH_HM3"/>
    <property type="match status" value="1"/>
</dbReference>
<dbReference type="EMBL" id="JAVLVT010000014">
    <property type="protein sequence ID" value="MDS1272558.1"/>
    <property type="molecule type" value="Genomic_DNA"/>
</dbReference>
<keyword evidence="6" id="KW-0560">Oxidoreductase</keyword>
<feature type="domain" description="NAD-specific glutamate dehydrogenase C-terminal" evidence="2">
    <location>
        <begin position="1309"/>
        <end position="1649"/>
    </location>
</feature>
<reference evidence="7" key="1">
    <citation type="submission" date="2023-07" db="EMBL/GenBank/DDBJ databases">
        <title>Novel species in the genus Lipingzhangella isolated from Sambhar Salt Lake.</title>
        <authorList>
            <person name="Jiya N."/>
            <person name="Kajale S."/>
            <person name="Sharma A."/>
        </authorList>
    </citation>
    <scope>NUCLEOTIDE SEQUENCE [LARGE SCALE GENOMIC DNA]</scope>
    <source>
        <strain evidence="7">LS1_29</strain>
    </source>
</reference>
<dbReference type="PIRSF" id="PIRSF036761">
    <property type="entry name" value="GDH_Mll4104"/>
    <property type="match status" value="1"/>
</dbReference>
<evidence type="ECO:0000259" key="4">
    <source>
        <dbReference type="Pfam" id="PF21076"/>
    </source>
</evidence>
<name>A0ABU2HB60_9ACTN</name>
<evidence type="ECO:0000259" key="5">
    <source>
        <dbReference type="Pfam" id="PF21077"/>
    </source>
</evidence>
<dbReference type="InterPro" id="IPR049062">
    <property type="entry name" value="NAD_Glu_DH_ACT2"/>
</dbReference>
<sequence>MHGQSSSENDQLVREALARWRREQPQAADAPQVPEGKDDAWAEWFLCRYYRNVPVDQLRRRGDAEICGPALGHLRLAQTRPQGRANLRLYTPDRDTDGWDNGCSVVEIVTDDAEFLVRSVKNALSRNGVGVRLVIHPQLRVERDLLGELRAVEPSGSTATGMEPLDESWIHIEVDRQTDPTVLKDVERVLSGVLADVRQVDEDQDRMEQRAREIATELASGDRGLSVSGVDSTEVSESVEFLDWMAARNFIFLGYREYDLVSVPEGQNADADADADTDADTDTDAAAAELRLTPVVGTGLGLLRGHKSHSKSFEALSPQARTRARDAHLLVLSKANSPSTVQEDRYLDYIGVKRFDDSGAVIGERRFLGLFAAGTTSIAHIPILRRKLDRVLEMSGVRADSYDGRYLVEVLEDLPREELFQASEQWLLDVARGVLGTRESPGTKLFLRREIDGRYVSCLVYMPRDQFNTQVREAVRDTLKRKLGGASAEYRVSVTESSLARLYVVVRGEAGNGTTALPETDPVELEAAVVAAARSWDLELQRKLAEAYGPDRGAILFRAYGQALPDGYKADVSVDTAITDLARIDELGEDALAGRLYQPSGARPDEWRFKVYRTGSPLALSTVLPFLEHMGLEVIDERPYGIKQSGGRLWIYDFGLGKLPVTDGPPNRSQFEDAFHALWHGYGESDEFNNLVVSADLSWRQVTVLRAYAKYLRQTGSTFSPSYYADVLRRNARIARLLVTLFEARFDPRHEVGRSDVCDGITEEIHGELDQVASLDEDRILRAFLAAIEASLRTNYYQHDPDSPSATGKPYLVLKLDPRAIPDLPEPRPRYEMFVYSPRMEGVHLRFGAIARGGLRWSDRPEDFRTEILGLVKAQVVKNAIIVPSGAKGGFVCKRLPTAGDRDAVQTEVVACYEQFIRGLLDVTDNLVDGQIVHPDRVVRHDDTDSYLVVAADKGTATFSDIANRIAAERGFWLGDAFASGGSVGYDHKAMGITAKGAWESVKYHFRGMGIDVQTEEFTVVGIGDMSGDVFGNGMLLSDRIRLVAAFDHRHIFLDPTPDAATSYTERARLFALPRSSWADYDTSLISAGGGVHPRSAKSIPVTPQVRTALGMPEDITSLTPFELISYILCAPVDLLWNGGIGTYIKASSETHADVGDKGNDALRVDAADLRCRVIGEGGNLGVTQAGRIEFALAGGLVNTDFIDNSAGVDTSDHEVNIKIMLDREVDAGALTKPERDQLFRDMTDEVAELVLRDNYDQNVVIAASGTQSASLLHVHERYIKALERQGMLDRTLECLPDKRALAARRSAGQGLTAPEFATLLSYTKIALEEEISESDLPGDPYLRDTLVEYFPTPLREQFGHVMDDHPLWRGIITTSVVNDLVNSMGSTFVFRINEETGASATDITRAYLVVREVFGLRELWREVEALDHKVPLHLQLRMLLEARKLAERASRWLLRRRGSSFKLGDEIEHFRPRVAEIIPMLPGLLRGVDAAAYENRADSFTAPAPESVPTSLVQWISSMVPAFSTFDLVQVGQETGRPLREVADVYFYIADQLGISRLRGHIIDLPRDDRWNTMARSAVRDELYEVHAALTRDVLRSRDPGASPQDLLHEWQQRNAAAFTRSTQTMQELEEAQRYDLATLSVALRSVRSLVA</sequence>
<accession>A0ABU2HB60</accession>
<dbReference type="SUPFAM" id="SSF53223">
    <property type="entry name" value="Aminoacid dehydrogenase-like, N-terminal domain"/>
    <property type="match status" value="1"/>
</dbReference>
<proteinExistence type="predicted"/>
<dbReference type="Pfam" id="PF21077">
    <property type="entry name" value="GDH_ACT3"/>
    <property type="match status" value="1"/>
</dbReference>
<dbReference type="SUPFAM" id="SSF51735">
    <property type="entry name" value="NAD(P)-binding Rossmann-fold domains"/>
    <property type="match status" value="1"/>
</dbReference>
<organism evidence="6 7">
    <name type="scientific">Lipingzhangella rawalii</name>
    <dbReference type="NCBI Taxonomy" id="2055835"/>
    <lineage>
        <taxon>Bacteria</taxon>
        <taxon>Bacillati</taxon>
        <taxon>Actinomycetota</taxon>
        <taxon>Actinomycetes</taxon>
        <taxon>Streptosporangiales</taxon>
        <taxon>Nocardiopsidaceae</taxon>
        <taxon>Lipingzhangella</taxon>
    </lineage>
</organism>
<dbReference type="Proteomes" id="UP001250214">
    <property type="component" value="Unassembled WGS sequence"/>
</dbReference>
<evidence type="ECO:0000259" key="1">
    <source>
        <dbReference type="Pfam" id="PF05088"/>
    </source>
</evidence>
<dbReference type="InterPro" id="IPR049059">
    <property type="entry name" value="NAD_Glu_DH_HM1"/>
</dbReference>
<dbReference type="Gene3D" id="3.40.50.720">
    <property type="entry name" value="NAD(P)-binding Rossmann-like Domain"/>
    <property type="match status" value="1"/>
</dbReference>
<feature type="domain" description="NAD-glutamate dehydrogenase ACT3" evidence="5">
    <location>
        <begin position="593"/>
        <end position="656"/>
    </location>
</feature>
<comment type="caution">
    <text evidence="6">The sequence shown here is derived from an EMBL/GenBank/DDBJ whole genome shotgun (WGS) entry which is preliminary data.</text>
</comment>
<gene>
    <name evidence="6" type="ORF">RIF23_19910</name>
</gene>
<feature type="domain" description="NAD-glutamate dehydrogenase N-terminal ACT1" evidence="3">
    <location>
        <begin position="45"/>
        <end position="189"/>
    </location>
</feature>
<dbReference type="PANTHER" id="PTHR43403:SF1">
    <property type="entry name" value="NAD-SPECIFIC GLUTAMATE DEHYDROGENASE"/>
    <property type="match status" value="1"/>
</dbReference>
<dbReference type="Pfam" id="PF21079">
    <property type="entry name" value="GDH_HM2"/>
    <property type="match status" value="1"/>
</dbReference>
<dbReference type="EC" id="1.4.1.2" evidence="6"/>
<dbReference type="InterPro" id="IPR049056">
    <property type="entry name" value="NAD_Glu_DH_HM3"/>
</dbReference>
<evidence type="ECO:0000313" key="7">
    <source>
        <dbReference type="Proteomes" id="UP001250214"/>
    </source>
</evidence>
<dbReference type="InterPro" id="IPR048381">
    <property type="entry name" value="GDH_C"/>
</dbReference>
<dbReference type="InterPro" id="IPR049058">
    <property type="entry name" value="NAD_Glu_DH_HM2"/>
</dbReference>
<protein>
    <submittedName>
        <fullName evidence="6">NAD-glutamate dehydrogenase</fullName>
        <ecNumber evidence="6">1.4.1.2</ecNumber>
    </submittedName>
</protein>